<name>A0A2S3HEP0_9POAL</name>
<protein>
    <submittedName>
        <fullName evidence="3">Uncharacterized protein</fullName>
    </submittedName>
</protein>
<dbReference type="AlphaFoldDB" id="A0A2S3HEP0"/>
<evidence type="ECO:0000256" key="1">
    <source>
        <dbReference type="SAM" id="MobiDB-lite"/>
    </source>
</evidence>
<sequence length="79" mass="7859">MAGRQKNTGASASAMAAALLLILLLSVGLPAAAAAHPTRGDDVQDPRPQPLGVYPPLKGHLPPARRAYAAATSAPPGGV</sequence>
<feature type="chain" id="PRO_5015552730" evidence="2">
    <location>
        <begin position="35"/>
        <end position="79"/>
    </location>
</feature>
<dbReference type="Proteomes" id="UP000243499">
    <property type="component" value="Chromosome 3"/>
</dbReference>
<proteinExistence type="predicted"/>
<organism evidence="3">
    <name type="scientific">Panicum hallii</name>
    <dbReference type="NCBI Taxonomy" id="206008"/>
    <lineage>
        <taxon>Eukaryota</taxon>
        <taxon>Viridiplantae</taxon>
        <taxon>Streptophyta</taxon>
        <taxon>Embryophyta</taxon>
        <taxon>Tracheophyta</taxon>
        <taxon>Spermatophyta</taxon>
        <taxon>Magnoliopsida</taxon>
        <taxon>Liliopsida</taxon>
        <taxon>Poales</taxon>
        <taxon>Poaceae</taxon>
        <taxon>PACMAD clade</taxon>
        <taxon>Panicoideae</taxon>
        <taxon>Panicodae</taxon>
        <taxon>Paniceae</taxon>
        <taxon>Panicinae</taxon>
        <taxon>Panicum</taxon>
        <taxon>Panicum sect. Panicum</taxon>
    </lineage>
</organism>
<accession>A0A2S3HEP0</accession>
<dbReference type="EMBL" id="CM008048">
    <property type="protein sequence ID" value="PAN21279.1"/>
    <property type="molecule type" value="Genomic_DNA"/>
</dbReference>
<feature type="region of interest" description="Disordered" evidence="1">
    <location>
        <begin position="34"/>
        <end position="58"/>
    </location>
</feature>
<evidence type="ECO:0000313" key="3">
    <source>
        <dbReference type="EMBL" id="PAN21279.1"/>
    </source>
</evidence>
<reference evidence="3" key="1">
    <citation type="submission" date="2018-04" db="EMBL/GenBank/DDBJ databases">
        <title>WGS assembly of Panicum hallii.</title>
        <authorList>
            <person name="Lovell J."/>
            <person name="Jenkins J."/>
            <person name="Lowry D."/>
            <person name="Mamidi S."/>
            <person name="Sreedasyam A."/>
            <person name="Weng X."/>
            <person name="Barry K."/>
            <person name="Bonette J."/>
            <person name="Campitelli B."/>
            <person name="Daum C."/>
            <person name="Gordon S."/>
            <person name="Gould B."/>
            <person name="Lipzen A."/>
            <person name="Macqueen A."/>
            <person name="Palacio-Mejia J."/>
            <person name="Plott C."/>
            <person name="Shakirov E."/>
            <person name="Shu S."/>
            <person name="Yoshinaga Y."/>
            <person name="Zane M."/>
            <person name="Rokhsar D."/>
            <person name="Grimwood J."/>
            <person name="Schmutz J."/>
            <person name="Juenger T."/>
        </authorList>
    </citation>
    <scope>NUCLEOTIDE SEQUENCE [LARGE SCALE GENOMIC DNA]</scope>
    <source>
        <strain evidence="3">FIL2</strain>
    </source>
</reference>
<keyword evidence="2" id="KW-0732">Signal</keyword>
<evidence type="ECO:0000256" key="2">
    <source>
        <dbReference type="SAM" id="SignalP"/>
    </source>
</evidence>
<dbReference type="Gramene" id="PAN21279">
    <property type="protein sequence ID" value="PAN21279"/>
    <property type="gene ID" value="PAHAL_3G454900"/>
</dbReference>
<gene>
    <name evidence="3" type="ORF">PAHAL_3G454900</name>
</gene>
<feature type="signal peptide" evidence="2">
    <location>
        <begin position="1"/>
        <end position="34"/>
    </location>
</feature>